<accession>A0AAD9G956</accession>
<gene>
    <name evidence="9" type="ORF">X943_002941</name>
</gene>
<dbReference type="AlphaFoldDB" id="A0AAD9G956"/>
<feature type="domain" description="RecA family profile 1" evidence="8">
    <location>
        <begin position="23"/>
        <end position="220"/>
    </location>
</feature>
<dbReference type="GO" id="GO:0005657">
    <property type="term" value="C:replication fork"/>
    <property type="evidence" value="ECO:0007669"/>
    <property type="project" value="TreeGrafter"/>
</dbReference>
<organism evidence="9 10">
    <name type="scientific">Babesia divergens</name>
    <dbReference type="NCBI Taxonomy" id="32595"/>
    <lineage>
        <taxon>Eukaryota</taxon>
        <taxon>Sar</taxon>
        <taxon>Alveolata</taxon>
        <taxon>Apicomplexa</taxon>
        <taxon>Aconoidasida</taxon>
        <taxon>Piroplasmida</taxon>
        <taxon>Babesiidae</taxon>
        <taxon>Babesia</taxon>
    </lineage>
</organism>
<dbReference type="InterPro" id="IPR013632">
    <property type="entry name" value="Rad51_C"/>
</dbReference>
<evidence type="ECO:0000256" key="3">
    <source>
        <dbReference type="ARBA" id="ARBA00022763"/>
    </source>
</evidence>
<comment type="subcellular location">
    <subcellularLocation>
        <location evidence="1">Nucleus</location>
    </subcellularLocation>
</comment>
<keyword evidence="10" id="KW-1185">Reference proteome</keyword>
<dbReference type="GO" id="GO:0000400">
    <property type="term" value="F:four-way junction DNA binding"/>
    <property type="evidence" value="ECO:0007669"/>
    <property type="project" value="TreeGrafter"/>
</dbReference>
<dbReference type="SUPFAM" id="SSF52540">
    <property type="entry name" value="P-loop containing nucleoside triphosphate hydrolases"/>
    <property type="match status" value="1"/>
</dbReference>
<keyword evidence="2" id="KW-0547">Nucleotide-binding</keyword>
<dbReference type="GO" id="GO:0140664">
    <property type="term" value="F:ATP-dependent DNA damage sensor activity"/>
    <property type="evidence" value="ECO:0007669"/>
    <property type="project" value="InterPro"/>
</dbReference>
<evidence type="ECO:0000313" key="9">
    <source>
        <dbReference type="EMBL" id="KAK1934065.1"/>
    </source>
</evidence>
<dbReference type="Gene3D" id="3.40.50.300">
    <property type="entry name" value="P-loop containing nucleotide triphosphate hydrolases"/>
    <property type="match status" value="1"/>
</dbReference>
<evidence type="ECO:0000256" key="5">
    <source>
        <dbReference type="ARBA" id="ARBA00023204"/>
    </source>
</evidence>
<dbReference type="Pfam" id="PF08423">
    <property type="entry name" value="Rad51"/>
    <property type="match status" value="1"/>
</dbReference>
<dbReference type="GO" id="GO:0008821">
    <property type="term" value="F:crossover junction DNA endonuclease activity"/>
    <property type="evidence" value="ECO:0007669"/>
    <property type="project" value="TreeGrafter"/>
</dbReference>
<proteinExistence type="predicted"/>
<evidence type="ECO:0000256" key="2">
    <source>
        <dbReference type="ARBA" id="ARBA00022741"/>
    </source>
</evidence>
<dbReference type="GO" id="GO:0033065">
    <property type="term" value="C:Rad51C-XRCC3 complex"/>
    <property type="evidence" value="ECO:0007669"/>
    <property type="project" value="TreeGrafter"/>
</dbReference>
<dbReference type="GO" id="GO:0033063">
    <property type="term" value="C:Rad51B-Rad51C-Rad51D-XRCC2 complex"/>
    <property type="evidence" value="ECO:0007669"/>
    <property type="project" value="TreeGrafter"/>
</dbReference>
<reference evidence="9" key="2">
    <citation type="submission" date="2021-05" db="EMBL/GenBank/DDBJ databases">
        <authorList>
            <person name="Pain A."/>
        </authorList>
    </citation>
    <scope>NUCLEOTIDE SEQUENCE</scope>
    <source>
        <strain evidence="9">1802A</strain>
    </source>
</reference>
<evidence type="ECO:0000256" key="4">
    <source>
        <dbReference type="ARBA" id="ARBA00022840"/>
    </source>
</evidence>
<dbReference type="InterPro" id="IPR052093">
    <property type="entry name" value="HR_Repair_Mediator"/>
</dbReference>
<sequence length="300" mass="32700">MSTVSISVRSLREIWASAENVHTSRPLLLGIPEIDSALGGGVACGKISEVYGGPGAGKTQLALTIVAQELITNYLNGEDGIIIYLHTTGTFPIERLCEIMEAKLTPLDGSTAPDSSLVKAMLSGLCIDKVVEATELTHKLMNLNTNVEDHKKIRLLVIDSITSVFRPLLRSKRLEIVILHAYKLECRYRANFVPNLLHVAYLLKRITAQLQMAVLVLNEVTGGVDPSTKSIKSGTPAIKPALGGMWTQAINCRIAMHHMKNMICRRRFLQIIFNASGPPSDKIPIAITSSGVKTQEPNLV</sequence>
<comment type="caution">
    <text evidence="9">The sequence shown here is derived from an EMBL/GenBank/DDBJ whole genome shotgun (WGS) entry which is preliminary data.</text>
</comment>
<dbReference type="GO" id="GO:0000707">
    <property type="term" value="P:meiotic DNA recombinase assembly"/>
    <property type="evidence" value="ECO:0007669"/>
    <property type="project" value="TreeGrafter"/>
</dbReference>
<dbReference type="Proteomes" id="UP001195914">
    <property type="component" value="Unassembled WGS sequence"/>
</dbReference>
<keyword evidence="5" id="KW-0234">DNA repair</keyword>
<evidence type="ECO:0000256" key="1">
    <source>
        <dbReference type="ARBA" id="ARBA00004123"/>
    </source>
</evidence>
<dbReference type="InterPro" id="IPR027417">
    <property type="entry name" value="P-loop_NTPase"/>
</dbReference>
<dbReference type="PANTHER" id="PTHR46239:SF1">
    <property type="entry name" value="DNA REPAIR PROTEIN RAD51 HOMOLOG 3"/>
    <property type="match status" value="1"/>
</dbReference>
<dbReference type="PANTHER" id="PTHR46239">
    <property type="entry name" value="DNA REPAIR PROTEIN RAD51 HOMOLOG 3 RAD51C"/>
    <property type="match status" value="1"/>
</dbReference>
<evidence type="ECO:0000256" key="6">
    <source>
        <dbReference type="ARBA" id="ARBA00023242"/>
    </source>
</evidence>
<evidence type="ECO:0000256" key="7">
    <source>
        <dbReference type="ARBA" id="ARBA00040674"/>
    </source>
</evidence>
<dbReference type="InterPro" id="IPR020588">
    <property type="entry name" value="RecA_ATP-bd"/>
</dbReference>
<dbReference type="PROSITE" id="PS50162">
    <property type="entry name" value="RECA_2"/>
    <property type="match status" value="1"/>
</dbReference>
<reference evidence="9" key="1">
    <citation type="journal article" date="2014" name="Nucleic Acids Res.">
        <title>The evolutionary dynamics of variant antigen genes in Babesia reveal a history of genomic innovation underlying host-parasite interaction.</title>
        <authorList>
            <person name="Jackson A.P."/>
            <person name="Otto T.D."/>
            <person name="Darby A."/>
            <person name="Ramaprasad A."/>
            <person name="Xia D."/>
            <person name="Echaide I.E."/>
            <person name="Farber M."/>
            <person name="Gahlot S."/>
            <person name="Gamble J."/>
            <person name="Gupta D."/>
            <person name="Gupta Y."/>
            <person name="Jackson L."/>
            <person name="Malandrin L."/>
            <person name="Malas T.B."/>
            <person name="Moussa E."/>
            <person name="Nair M."/>
            <person name="Reid A.J."/>
            <person name="Sanders M."/>
            <person name="Sharma J."/>
            <person name="Tracey A."/>
            <person name="Quail M.A."/>
            <person name="Weir W."/>
            <person name="Wastling J.M."/>
            <person name="Hall N."/>
            <person name="Willadsen P."/>
            <person name="Lingelbach K."/>
            <person name="Shiels B."/>
            <person name="Tait A."/>
            <person name="Berriman M."/>
            <person name="Allred D.R."/>
            <person name="Pain A."/>
        </authorList>
    </citation>
    <scope>NUCLEOTIDE SEQUENCE</scope>
    <source>
        <strain evidence="9">1802A</strain>
    </source>
</reference>
<evidence type="ECO:0000259" key="8">
    <source>
        <dbReference type="PROSITE" id="PS50162"/>
    </source>
</evidence>
<dbReference type="GO" id="GO:0007131">
    <property type="term" value="P:reciprocal meiotic recombination"/>
    <property type="evidence" value="ECO:0007669"/>
    <property type="project" value="TreeGrafter"/>
</dbReference>
<dbReference type="GO" id="GO:0005524">
    <property type="term" value="F:ATP binding"/>
    <property type="evidence" value="ECO:0007669"/>
    <property type="project" value="UniProtKB-KW"/>
</dbReference>
<protein>
    <recommendedName>
        <fullName evidence="7">DNA repair protein RAD51 homolog 3</fullName>
    </recommendedName>
</protein>
<keyword evidence="6" id="KW-0539">Nucleus</keyword>
<evidence type="ECO:0000313" key="10">
    <source>
        <dbReference type="Proteomes" id="UP001195914"/>
    </source>
</evidence>
<name>A0AAD9G956_BABDI</name>
<keyword evidence="3" id="KW-0227">DNA damage</keyword>
<keyword evidence="4" id="KW-0067">ATP-binding</keyword>
<dbReference type="EMBL" id="JAHBMH010000067">
    <property type="protein sequence ID" value="KAK1934065.1"/>
    <property type="molecule type" value="Genomic_DNA"/>
</dbReference>